<evidence type="ECO:0000313" key="3">
    <source>
        <dbReference type="Proteomes" id="UP000266313"/>
    </source>
</evidence>
<evidence type="ECO:0000256" key="1">
    <source>
        <dbReference type="SAM" id="Phobius"/>
    </source>
</evidence>
<reference evidence="2 3" key="1">
    <citation type="submission" date="2016-12" db="EMBL/GenBank/DDBJ databases">
        <title>Genome sequencing of Methylocaldum marinum.</title>
        <authorList>
            <person name="Takeuchi M."/>
            <person name="Kamagata Y."/>
            <person name="Hiraoka S."/>
            <person name="Oshima K."/>
            <person name="Hattori M."/>
            <person name="Iwasaki W."/>
        </authorList>
    </citation>
    <scope>NUCLEOTIDE SEQUENCE [LARGE SCALE GENOMIC DNA]</scope>
    <source>
        <strain evidence="2 3">S8</strain>
    </source>
</reference>
<keyword evidence="3" id="KW-1185">Reference proteome</keyword>
<gene>
    <name evidence="2" type="ORF">sS8_0272</name>
</gene>
<keyword evidence="1" id="KW-0472">Membrane</keyword>
<dbReference type="RefSeq" id="WP_145986370.1">
    <property type="nucleotide sequence ID" value="NZ_AP017928.1"/>
</dbReference>
<dbReference type="EMBL" id="AP017928">
    <property type="protein sequence ID" value="BBA32240.1"/>
    <property type="molecule type" value="Genomic_DNA"/>
</dbReference>
<proteinExistence type="predicted"/>
<accession>A0A286P3L8</accession>
<sequence>MKSISKDLLGLLTTIFVLFGPDIVDLGAYSIPSVSTDSKILAVLSATIIVAGWKFWARHSIYLPLLLVIGTSLALSVRYGPGQPIHFFGFIETFLLGILVYFAHSVSNWISHISEELEKMLLNDIHKPIAKLPDSFDDINTYLYQSRRSGYPLSVIVLDIKENCNKISLSHYQRILLRELSERYLKRYLKTRLINQIVAGFRRSDMIVMSTEHDSKLLIMCPSTTLEACNALAQRIQTTAKEDLDLPVSAGAASFPTDGFTLEALINAAEMSLVDGKPSVPVEETEEQAA</sequence>
<organism evidence="2 3">
    <name type="scientific">Methylocaldum marinum</name>
    <dbReference type="NCBI Taxonomy" id="1432792"/>
    <lineage>
        <taxon>Bacteria</taxon>
        <taxon>Pseudomonadati</taxon>
        <taxon>Pseudomonadota</taxon>
        <taxon>Gammaproteobacteria</taxon>
        <taxon>Methylococcales</taxon>
        <taxon>Methylococcaceae</taxon>
        <taxon>Methylocaldum</taxon>
    </lineage>
</organism>
<dbReference type="KEGG" id="mmai:sS8_0272"/>
<dbReference type="InterPro" id="IPR043128">
    <property type="entry name" value="Rev_trsase/Diguanyl_cyclase"/>
</dbReference>
<name>A0A286P3L8_9GAMM</name>
<evidence type="ECO:0000313" key="2">
    <source>
        <dbReference type="EMBL" id="BBA32240.1"/>
    </source>
</evidence>
<evidence type="ECO:0008006" key="4">
    <source>
        <dbReference type="Google" id="ProtNLM"/>
    </source>
</evidence>
<dbReference type="AlphaFoldDB" id="A0A286P3L8"/>
<protein>
    <recommendedName>
        <fullName evidence="4">GGDEF domain-containing protein</fullName>
    </recommendedName>
</protein>
<feature type="transmembrane region" description="Helical" evidence="1">
    <location>
        <begin position="61"/>
        <end position="79"/>
    </location>
</feature>
<feature type="transmembrane region" description="Helical" evidence="1">
    <location>
        <begin position="85"/>
        <end position="103"/>
    </location>
</feature>
<dbReference type="Gene3D" id="3.30.70.270">
    <property type="match status" value="1"/>
</dbReference>
<keyword evidence="1" id="KW-1133">Transmembrane helix</keyword>
<keyword evidence="1" id="KW-0812">Transmembrane</keyword>
<dbReference type="OrthoDB" id="5565618at2"/>
<dbReference type="Proteomes" id="UP000266313">
    <property type="component" value="Chromosome"/>
</dbReference>